<dbReference type="AlphaFoldDB" id="A0ABD5NR32"/>
<dbReference type="Proteomes" id="UP001595846">
    <property type="component" value="Unassembled WGS sequence"/>
</dbReference>
<evidence type="ECO:0000313" key="1">
    <source>
        <dbReference type="EMBL" id="MFC3959529.1"/>
    </source>
</evidence>
<keyword evidence="2" id="KW-1185">Reference proteome</keyword>
<name>A0ABD5NR32_9EURY</name>
<dbReference type="GeneID" id="73902154"/>
<dbReference type="RefSeq" id="WP_256533041.1">
    <property type="nucleotide sequence ID" value="NZ_CP101824.1"/>
</dbReference>
<accession>A0ABD5NR32</accession>
<sequence>MTETDGEYCAVEAPGPETFEWDVTTVVGDPVSVEIESGDSLERPYEIRHSALVDGLPEGIDEQFDVAGDVRIDTDTDGETT</sequence>
<reference evidence="1 2" key="1">
    <citation type="journal article" date="2019" name="Int. J. Syst. Evol. Microbiol.">
        <title>The Global Catalogue of Microorganisms (GCM) 10K type strain sequencing project: providing services to taxonomists for standard genome sequencing and annotation.</title>
        <authorList>
            <consortium name="The Broad Institute Genomics Platform"/>
            <consortium name="The Broad Institute Genome Sequencing Center for Infectious Disease"/>
            <person name="Wu L."/>
            <person name="Ma J."/>
        </authorList>
    </citation>
    <scope>NUCLEOTIDE SEQUENCE [LARGE SCALE GENOMIC DNA]</scope>
    <source>
        <strain evidence="1 2">IBRC-M 10256</strain>
    </source>
</reference>
<proteinExistence type="predicted"/>
<comment type="caution">
    <text evidence="1">The sequence shown here is derived from an EMBL/GenBank/DDBJ whole genome shotgun (WGS) entry which is preliminary data.</text>
</comment>
<organism evidence="1 2">
    <name type="scientific">Halovivax cerinus</name>
    <dbReference type="NCBI Taxonomy" id="1487865"/>
    <lineage>
        <taxon>Archaea</taxon>
        <taxon>Methanobacteriati</taxon>
        <taxon>Methanobacteriota</taxon>
        <taxon>Stenosarchaea group</taxon>
        <taxon>Halobacteria</taxon>
        <taxon>Halobacteriales</taxon>
        <taxon>Natrialbaceae</taxon>
        <taxon>Halovivax</taxon>
    </lineage>
</organism>
<evidence type="ECO:0000313" key="2">
    <source>
        <dbReference type="Proteomes" id="UP001595846"/>
    </source>
</evidence>
<dbReference type="EMBL" id="JBHSAQ010000013">
    <property type="protein sequence ID" value="MFC3959529.1"/>
    <property type="molecule type" value="Genomic_DNA"/>
</dbReference>
<protein>
    <submittedName>
        <fullName evidence="1">Uncharacterized protein</fullName>
    </submittedName>
</protein>
<gene>
    <name evidence="1" type="ORF">ACFOUR_14290</name>
</gene>